<evidence type="ECO:0000313" key="3">
    <source>
        <dbReference type="Proteomes" id="UP000010471"/>
    </source>
</evidence>
<reference evidence="2 3" key="1">
    <citation type="submission" date="2012-06" db="EMBL/GenBank/DDBJ databases">
        <title>Finished chromosome of genome of Microcoleus sp. PCC 7113.</title>
        <authorList>
            <consortium name="US DOE Joint Genome Institute"/>
            <person name="Gugger M."/>
            <person name="Coursin T."/>
            <person name="Rippka R."/>
            <person name="Tandeau De Marsac N."/>
            <person name="Huntemann M."/>
            <person name="Wei C.-L."/>
            <person name="Han J."/>
            <person name="Detter J.C."/>
            <person name="Han C."/>
            <person name="Tapia R."/>
            <person name="Chen A."/>
            <person name="Kyrpides N."/>
            <person name="Mavromatis K."/>
            <person name="Markowitz V."/>
            <person name="Szeto E."/>
            <person name="Ivanova N."/>
            <person name="Pagani I."/>
            <person name="Pati A."/>
            <person name="Goodwin L."/>
            <person name="Nordberg H.P."/>
            <person name="Cantor M.N."/>
            <person name="Hua S.X."/>
            <person name="Woyke T."/>
            <person name="Kerfeld C.A."/>
        </authorList>
    </citation>
    <scope>NUCLEOTIDE SEQUENCE [LARGE SCALE GENOMIC DNA]</scope>
    <source>
        <strain evidence="2 3">PCC 7113</strain>
    </source>
</reference>
<keyword evidence="2" id="KW-0675">Receptor</keyword>
<dbReference type="Pfam" id="PF16868">
    <property type="entry name" value="NMT1_3"/>
    <property type="match status" value="1"/>
</dbReference>
<name>K9W9W4_9CYAN</name>
<organism evidence="2 3">
    <name type="scientific">Allocoleopsis franciscana PCC 7113</name>
    <dbReference type="NCBI Taxonomy" id="1173027"/>
    <lineage>
        <taxon>Bacteria</taxon>
        <taxon>Bacillati</taxon>
        <taxon>Cyanobacteriota</taxon>
        <taxon>Cyanophyceae</taxon>
        <taxon>Coleofasciculales</taxon>
        <taxon>Coleofasciculaceae</taxon>
        <taxon>Allocoleopsis</taxon>
        <taxon>Allocoleopsis franciscana</taxon>
    </lineage>
</organism>
<sequence>MNSSKKLRKPNRPNFFHHLDPLTILVFLSLGGLTIGLVAAVTWHLVYRNQVHHLTLVAGNRDGESYILSQAIEKVVEANNPKITIDVKETGGTTENIKLLEAGKAQLATAQADVPAGSSARAVAVLYRDIFQLVVKQKPEINHFSDLKGKRIGLPQTGGQFRSFIHVAKHYGLKEEDFQFIGANDEDADQAFRQNRVDAVFRVRALGNTSILELVQKHQGRLLSIEQAAAMRIKYPAFEPTIIPQGAYKGSLPSVPVNALPTVAVQRVLLANEKVDKSIIQEITAILDEHRQEIADAIPKEFDEVKPLVAGISSPSTTGGTGIPTHLGAIAFYERDKPSFIQENADYVGLILTIALLLGSWIWQLKSWIEQGKKDAADLYIKSAIELMKDDDRNPEMRLK</sequence>
<dbReference type="STRING" id="1173027.Mic7113_1151"/>
<keyword evidence="1" id="KW-1133">Transmembrane helix</keyword>
<dbReference type="PANTHER" id="PTHR42941">
    <property type="entry name" value="SLL1037 PROTEIN"/>
    <property type="match status" value="1"/>
</dbReference>
<dbReference type="AlphaFoldDB" id="K9W9W4"/>
<evidence type="ECO:0000256" key="1">
    <source>
        <dbReference type="SAM" id="Phobius"/>
    </source>
</evidence>
<keyword evidence="3" id="KW-1185">Reference proteome</keyword>
<proteinExistence type="predicted"/>
<dbReference type="Gene3D" id="3.40.190.10">
    <property type="entry name" value="Periplasmic binding protein-like II"/>
    <property type="match status" value="2"/>
</dbReference>
<dbReference type="PANTHER" id="PTHR42941:SF1">
    <property type="entry name" value="SLL1037 PROTEIN"/>
    <property type="match status" value="1"/>
</dbReference>
<evidence type="ECO:0000313" key="2">
    <source>
        <dbReference type="EMBL" id="AFZ17043.1"/>
    </source>
</evidence>
<dbReference type="InterPro" id="IPR011852">
    <property type="entry name" value="TRAP_TAXI"/>
</dbReference>
<keyword evidence="1" id="KW-0472">Membrane</keyword>
<protein>
    <submittedName>
        <fullName evidence="2">TRAP transporter solute receptor, TAXI family</fullName>
    </submittedName>
</protein>
<gene>
    <name evidence="2" type="ORF">Mic7113_1151</name>
</gene>
<dbReference type="KEGG" id="mic:Mic7113_1151"/>
<dbReference type="SUPFAM" id="SSF53850">
    <property type="entry name" value="Periplasmic binding protein-like II"/>
    <property type="match status" value="1"/>
</dbReference>
<accession>K9W9W4</accession>
<dbReference type="Proteomes" id="UP000010471">
    <property type="component" value="Chromosome"/>
</dbReference>
<feature type="transmembrane region" description="Helical" evidence="1">
    <location>
        <begin position="21"/>
        <end position="46"/>
    </location>
</feature>
<dbReference type="HOGENOM" id="CLU_033215_6_1_3"/>
<keyword evidence="1" id="KW-0812">Transmembrane</keyword>
<dbReference type="eggNOG" id="COG2358">
    <property type="taxonomic scope" value="Bacteria"/>
</dbReference>
<dbReference type="RefSeq" id="WP_015181203.1">
    <property type="nucleotide sequence ID" value="NC_019738.1"/>
</dbReference>
<dbReference type="NCBIfam" id="TIGR02122">
    <property type="entry name" value="TRAP_TAXI"/>
    <property type="match status" value="1"/>
</dbReference>
<dbReference type="EMBL" id="CP003630">
    <property type="protein sequence ID" value="AFZ17043.1"/>
    <property type="molecule type" value="Genomic_DNA"/>
</dbReference>